<dbReference type="InterPro" id="IPR058792">
    <property type="entry name" value="Beta-barrel_RND_2"/>
</dbReference>
<dbReference type="InterPro" id="IPR021647">
    <property type="entry name" value="CusF_Ec"/>
</dbReference>
<dbReference type="Gene3D" id="2.40.30.170">
    <property type="match status" value="1"/>
</dbReference>
<dbReference type="Pfam" id="PF25919">
    <property type="entry name" value="BSH_CusB"/>
    <property type="match status" value="1"/>
</dbReference>
<organism evidence="7 8">
    <name type="scientific">Aromatoleum bremense</name>
    <dbReference type="NCBI Taxonomy" id="76115"/>
    <lineage>
        <taxon>Bacteria</taxon>
        <taxon>Pseudomonadati</taxon>
        <taxon>Pseudomonadota</taxon>
        <taxon>Betaproteobacteria</taxon>
        <taxon>Rhodocyclales</taxon>
        <taxon>Rhodocyclaceae</taxon>
        <taxon>Aromatoleum</taxon>
    </lineage>
</organism>
<keyword evidence="8" id="KW-1185">Reference proteome</keyword>
<feature type="domain" description="CusB-like barrel-sandwich hybrid" evidence="4">
    <location>
        <begin position="137"/>
        <end position="258"/>
    </location>
</feature>
<dbReference type="EMBL" id="WTVP01000041">
    <property type="protein sequence ID" value="NMG16626.1"/>
    <property type="molecule type" value="Genomic_DNA"/>
</dbReference>
<dbReference type="Gene3D" id="2.40.50.100">
    <property type="match status" value="1"/>
</dbReference>
<feature type="domain" description="CusB-like beta-barrel" evidence="5">
    <location>
        <begin position="262"/>
        <end position="338"/>
    </location>
</feature>
<evidence type="ECO:0000313" key="8">
    <source>
        <dbReference type="Proteomes" id="UP000633943"/>
    </source>
</evidence>
<evidence type="ECO:0000256" key="1">
    <source>
        <dbReference type="ARBA" id="ARBA00009477"/>
    </source>
</evidence>
<dbReference type="InterPro" id="IPR058649">
    <property type="entry name" value="CzcB_C"/>
</dbReference>
<dbReference type="NCBIfam" id="TIGR01730">
    <property type="entry name" value="RND_mfp"/>
    <property type="match status" value="1"/>
</dbReference>
<dbReference type="Gene3D" id="2.40.420.20">
    <property type="match status" value="1"/>
</dbReference>
<dbReference type="InterPro" id="IPR042230">
    <property type="entry name" value="CusF_sf"/>
</dbReference>
<comment type="caution">
    <text evidence="7">The sequence shown here is derived from an EMBL/GenBank/DDBJ whole genome shotgun (WGS) entry which is preliminary data.</text>
</comment>
<dbReference type="Proteomes" id="UP000633943">
    <property type="component" value="Unassembled WGS sequence"/>
</dbReference>
<feature type="domain" description="CzcB-like C-terminal circularly permuted SH3-like" evidence="6">
    <location>
        <begin position="345"/>
        <end position="405"/>
    </location>
</feature>
<evidence type="ECO:0000313" key="7">
    <source>
        <dbReference type="EMBL" id="NMG16626.1"/>
    </source>
</evidence>
<keyword evidence="2" id="KW-0813">Transport</keyword>
<evidence type="ECO:0000256" key="3">
    <source>
        <dbReference type="SAM" id="MobiDB-lite"/>
    </source>
</evidence>
<feature type="region of interest" description="Disordered" evidence="3">
    <location>
        <begin position="502"/>
        <end position="523"/>
    </location>
</feature>
<dbReference type="RefSeq" id="WP_169203195.1">
    <property type="nucleotide sequence ID" value="NZ_CP059467.1"/>
</dbReference>
<sequence>MKPAVRLSLAAVAVALALGTGYWAGSRRADPAPAAGGTTTAAESTAAGAGSERQILYYRNPMGLPDTSPVPKKDSMGMDYLPVYADDKPDDSGAVVVSPARVQTLGVKTAVAEMRVVGAAVRAVGRVELNERAVVDVAPRFEGWIERLHVNAVGDPVRRGQPLFTIYSPELLSASEELRIAERLQRDSAATDPIASEAARRLANATRERLQNWQVGMPRGSEIAQRQTFHSPANGVVLEKNAVQGARFMPGEAVYRIADLAKVWVIADIFERDLARVRVGQPASVTLDAFPDRRFDAKIGYLYPTLNVETRSTRIRLELDNREGLLRPGMFAHVELASGSPTPRVTVPTSAVIDDGVRQVVLIALDEGRFKPQPVRLGERGTEHVEVLEGVEAGDRVVTSANFLIDSESQLKAALSNLTDAAPAPAAAPATYEAEGTFDAVDPATNTVTLTHGDIPALQWPAMTMDFTVASLDLVANLAPDTPVRFEFEQRQPGEFVVTRIEKAGQSATGKASPPSAPAHGSH</sequence>
<evidence type="ECO:0000259" key="4">
    <source>
        <dbReference type="Pfam" id="PF25919"/>
    </source>
</evidence>
<gene>
    <name evidence="7" type="ORF">GPA24_13940</name>
</gene>
<accession>A0ABX1NXB3</accession>
<feature type="region of interest" description="Disordered" evidence="3">
    <location>
        <begin position="29"/>
        <end position="48"/>
    </location>
</feature>
<dbReference type="Gene3D" id="2.40.50.320">
    <property type="entry name" value="Copper binding periplasmic protein CusF"/>
    <property type="match status" value="1"/>
</dbReference>
<dbReference type="Pfam" id="PF25954">
    <property type="entry name" value="Beta-barrel_RND_2"/>
    <property type="match status" value="1"/>
</dbReference>
<name>A0ABX1NXB3_9RHOO</name>
<dbReference type="PANTHER" id="PTHR30097">
    <property type="entry name" value="CATION EFFLUX SYSTEM PROTEIN CUSB"/>
    <property type="match status" value="1"/>
</dbReference>
<evidence type="ECO:0000259" key="5">
    <source>
        <dbReference type="Pfam" id="PF25954"/>
    </source>
</evidence>
<protein>
    <submittedName>
        <fullName evidence="7">Efflux RND transporter periplasmic adaptor subunit</fullName>
    </submittedName>
</protein>
<reference evidence="7 8" key="1">
    <citation type="submission" date="2019-12" db="EMBL/GenBank/DDBJ databases">
        <title>Comparative genomics gives insights into the taxonomy of the Azoarcus-Aromatoleum group and reveals separate origins of nif in the plant-associated Azoarcus and non-plant-associated Aromatoleum sub-groups.</title>
        <authorList>
            <person name="Lafos M."/>
            <person name="Maluk M."/>
            <person name="Batista M."/>
            <person name="Junghare M."/>
            <person name="Carmona M."/>
            <person name="Faoro H."/>
            <person name="Cruz L.M."/>
            <person name="Battistoni F."/>
            <person name="De Souza E."/>
            <person name="Pedrosa F."/>
            <person name="Chen W.-M."/>
            <person name="Poole P.S."/>
            <person name="Dixon R.A."/>
            <person name="James E.K."/>
        </authorList>
    </citation>
    <scope>NUCLEOTIDE SEQUENCE [LARGE SCALE GENOMIC DNA]</scope>
    <source>
        <strain evidence="7 8">PbN1</strain>
    </source>
</reference>
<dbReference type="SUPFAM" id="SSF111369">
    <property type="entry name" value="HlyD-like secretion proteins"/>
    <property type="match status" value="1"/>
</dbReference>
<dbReference type="PANTHER" id="PTHR30097:SF15">
    <property type="entry name" value="CATION EFFLUX SYSTEM PROTEIN CUSB"/>
    <property type="match status" value="1"/>
</dbReference>
<dbReference type="InterPro" id="IPR058790">
    <property type="entry name" value="BSH_CusB"/>
</dbReference>
<feature type="compositionally biased region" description="Low complexity" evidence="3">
    <location>
        <begin position="31"/>
        <end position="48"/>
    </location>
</feature>
<proteinExistence type="inferred from homology"/>
<comment type="similarity">
    <text evidence="1">Belongs to the membrane fusion protein (MFP) (TC 8.A.1) family.</text>
</comment>
<dbReference type="InterPro" id="IPR006143">
    <property type="entry name" value="RND_pump_MFP"/>
</dbReference>
<dbReference type="InterPro" id="IPR051909">
    <property type="entry name" value="MFP_Cation_Efflux"/>
</dbReference>
<dbReference type="Pfam" id="PF11604">
    <property type="entry name" value="CusF_Ec"/>
    <property type="match status" value="1"/>
</dbReference>
<dbReference type="Pfam" id="PF25975">
    <property type="entry name" value="CzcB_C"/>
    <property type="match status" value="1"/>
</dbReference>
<evidence type="ECO:0000259" key="6">
    <source>
        <dbReference type="Pfam" id="PF25975"/>
    </source>
</evidence>
<evidence type="ECO:0000256" key="2">
    <source>
        <dbReference type="ARBA" id="ARBA00022448"/>
    </source>
</evidence>